<gene>
    <name evidence="2" type="ORF">KI387_000459</name>
</gene>
<dbReference type="Proteomes" id="UP000824469">
    <property type="component" value="Unassembled WGS sequence"/>
</dbReference>
<feature type="domain" description="Integrator complex subunit 7 N-terminal" evidence="1">
    <location>
        <begin position="65"/>
        <end position="232"/>
    </location>
</feature>
<dbReference type="AlphaFoldDB" id="A0AA38GSM7"/>
<sequence>MNGCGHVYNCPQKDRKKYQLPKTEGGHIEAIMKMGPRLQRWSEEPFVTALTESLFKLDYGQDRAFANSILLRLADAFRTGNNFVRFCVLKVFLLELKKRHCHENGNNYKGILAKERVPNHLEMVKRVKEVYKSGDIVARSLALQVLGCLADLAKDSAEIQRLIVDAIDSPYLLEVNAALFAAGCFCEFSKDFSSIILKKAIQMVNAMKTIPETNLGAIRLFAKMVHSPTLARVAHE</sequence>
<evidence type="ECO:0000259" key="1">
    <source>
        <dbReference type="Pfam" id="PF24436"/>
    </source>
</evidence>
<dbReference type="InterPro" id="IPR033060">
    <property type="entry name" value="INTS7"/>
</dbReference>
<evidence type="ECO:0000313" key="2">
    <source>
        <dbReference type="EMBL" id="KAH9328351.1"/>
    </source>
</evidence>
<dbReference type="InterPro" id="IPR056516">
    <property type="entry name" value="INTS7_N"/>
</dbReference>
<proteinExistence type="predicted"/>
<dbReference type="EMBL" id="JAHRHJ020000001">
    <property type="protein sequence ID" value="KAH9328351.1"/>
    <property type="molecule type" value="Genomic_DNA"/>
</dbReference>
<reference evidence="2 3" key="1">
    <citation type="journal article" date="2021" name="Nat. Plants">
        <title>The Taxus genome provides insights into paclitaxel biosynthesis.</title>
        <authorList>
            <person name="Xiong X."/>
            <person name="Gou J."/>
            <person name="Liao Q."/>
            <person name="Li Y."/>
            <person name="Zhou Q."/>
            <person name="Bi G."/>
            <person name="Li C."/>
            <person name="Du R."/>
            <person name="Wang X."/>
            <person name="Sun T."/>
            <person name="Guo L."/>
            <person name="Liang H."/>
            <person name="Lu P."/>
            <person name="Wu Y."/>
            <person name="Zhang Z."/>
            <person name="Ro D.K."/>
            <person name="Shang Y."/>
            <person name="Huang S."/>
            <person name="Yan J."/>
        </authorList>
    </citation>
    <scope>NUCLEOTIDE SEQUENCE [LARGE SCALE GENOMIC DNA]</scope>
    <source>
        <strain evidence="2">Ta-2019</strain>
    </source>
</reference>
<comment type="caution">
    <text evidence="2">The sequence shown here is derived from an EMBL/GenBank/DDBJ whole genome shotgun (WGS) entry which is preliminary data.</text>
</comment>
<name>A0AA38GSM7_TAXCH</name>
<accession>A0AA38GSM7</accession>
<dbReference type="OMA" id="CHENGNN"/>
<dbReference type="PANTHER" id="PTHR13322">
    <property type="entry name" value="C1ORF73 PROTEIN"/>
    <property type="match status" value="1"/>
</dbReference>
<evidence type="ECO:0000313" key="3">
    <source>
        <dbReference type="Proteomes" id="UP000824469"/>
    </source>
</evidence>
<organism evidence="2 3">
    <name type="scientific">Taxus chinensis</name>
    <name type="common">Chinese yew</name>
    <name type="synonym">Taxus wallichiana var. chinensis</name>
    <dbReference type="NCBI Taxonomy" id="29808"/>
    <lineage>
        <taxon>Eukaryota</taxon>
        <taxon>Viridiplantae</taxon>
        <taxon>Streptophyta</taxon>
        <taxon>Embryophyta</taxon>
        <taxon>Tracheophyta</taxon>
        <taxon>Spermatophyta</taxon>
        <taxon>Pinopsida</taxon>
        <taxon>Pinidae</taxon>
        <taxon>Conifers II</taxon>
        <taxon>Cupressales</taxon>
        <taxon>Taxaceae</taxon>
        <taxon>Taxus</taxon>
    </lineage>
</organism>
<dbReference type="GO" id="GO:0034472">
    <property type="term" value="P:snRNA 3'-end processing"/>
    <property type="evidence" value="ECO:0007669"/>
    <property type="project" value="TreeGrafter"/>
</dbReference>
<dbReference type="GO" id="GO:0032039">
    <property type="term" value="C:integrator complex"/>
    <property type="evidence" value="ECO:0007669"/>
    <property type="project" value="InterPro"/>
</dbReference>
<keyword evidence="3" id="KW-1185">Reference proteome</keyword>
<feature type="non-terminal residue" evidence="2">
    <location>
        <position position="236"/>
    </location>
</feature>
<dbReference type="Pfam" id="PF24436">
    <property type="entry name" value="INTS7_N"/>
    <property type="match status" value="1"/>
</dbReference>
<protein>
    <recommendedName>
        <fullName evidence="1">Integrator complex subunit 7 N-terminal domain-containing protein</fullName>
    </recommendedName>
</protein>
<dbReference type="PANTHER" id="PTHR13322:SF2">
    <property type="entry name" value="INTEGRATOR COMPLEX SUBUNIT 7"/>
    <property type="match status" value="1"/>
</dbReference>